<proteinExistence type="predicted"/>
<gene>
    <name evidence="1" type="ORF">XthCFBP4691_12410</name>
</gene>
<dbReference type="OrthoDB" id="6998958at2"/>
<organism evidence="1 2">
    <name type="scientific">Xanthomonas theicola</name>
    <dbReference type="NCBI Taxonomy" id="56464"/>
    <lineage>
        <taxon>Bacteria</taxon>
        <taxon>Pseudomonadati</taxon>
        <taxon>Pseudomonadota</taxon>
        <taxon>Gammaproteobacteria</taxon>
        <taxon>Lysobacterales</taxon>
        <taxon>Lysobacteraceae</taxon>
        <taxon>Xanthomonas</taxon>
    </lineage>
</organism>
<comment type="caution">
    <text evidence="1">The sequence shown here is derived from an EMBL/GenBank/DDBJ whole genome shotgun (WGS) entry which is preliminary data.</text>
</comment>
<protein>
    <submittedName>
        <fullName evidence="1">Uncharacterized protein</fullName>
    </submittedName>
</protein>
<keyword evidence="2" id="KW-1185">Reference proteome</keyword>
<evidence type="ECO:0000313" key="1">
    <source>
        <dbReference type="EMBL" id="PPT90420.1"/>
    </source>
</evidence>
<dbReference type="PIRSF" id="PIRSF028589">
    <property type="entry name" value="UCP028589"/>
    <property type="match status" value="1"/>
</dbReference>
<dbReference type="InterPro" id="IPR016893">
    <property type="entry name" value="UCP028589"/>
</dbReference>
<reference evidence="1 2" key="1">
    <citation type="submission" date="2016-08" db="EMBL/GenBank/DDBJ databases">
        <title>Evolution of the type three secretion system and type three effector repertoires in Xanthomonas.</title>
        <authorList>
            <person name="Merda D."/>
            <person name="Briand M."/>
            <person name="Bosis E."/>
            <person name="Rousseau C."/>
            <person name="Portier P."/>
            <person name="Jacques M.-A."/>
            <person name="Fischer-Le Saux M."/>
        </authorList>
    </citation>
    <scope>NUCLEOTIDE SEQUENCE [LARGE SCALE GENOMIC DNA]</scope>
    <source>
        <strain evidence="1 2">CFBP 4691</strain>
    </source>
</reference>
<dbReference type="RefSeq" id="WP_128420713.1">
    <property type="nucleotide sequence ID" value="NZ_CP049017.1"/>
</dbReference>
<name>A0A2S6ZE48_9XANT</name>
<dbReference type="Proteomes" id="UP000239898">
    <property type="component" value="Unassembled WGS sequence"/>
</dbReference>
<dbReference type="AlphaFoldDB" id="A0A2S6ZE48"/>
<evidence type="ECO:0000313" key="2">
    <source>
        <dbReference type="Proteomes" id="UP000239898"/>
    </source>
</evidence>
<sequence>MALNSPDYSYLGSGEIHLRKRGAPKPFRGIGNCSAFSFSPQTNRINLLDSTQPGGGNRNSVDRITEVQVSFTMHDFSAENFADVLRGTATNIIAGNAVDEPVVAYKDGVTPLLNLATEITAVKPASGSTTYAKGDDWDIKNGALYIPAGSSITEPASGASNLKVSYSFGAAERLQALVNPNEEYELLFLGFNEARSGKKVRAQAYRVSGGVIGELALIGEQHGAGTVTGTINKDTSKPAGVSQYFTWDAEK</sequence>
<dbReference type="EMBL" id="MIGX01000058">
    <property type="protein sequence ID" value="PPT90420.1"/>
    <property type="molecule type" value="Genomic_DNA"/>
</dbReference>
<accession>A0A2S6ZE48</accession>